<dbReference type="OrthoDB" id="328983at2759"/>
<proteinExistence type="predicted"/>
<feature type="region of interest" description="Disordered" evidence="1">
    <location>
        <begin position="264"/>
        <end position="284"/>
    </location>
</feature>
<feature type="transmembrane region" description="Helical" evidence="2">
    <location>
        <begin position="163"/>
        <end position="188"/>
    </location>
</feature>
<dbReference type="Proteomes" id="UP000221165">
    <property type="component" value="Unassembled WGS sequence"/>
</dbReference>
<feature type="transmembrane region" description="Helical" evidence="2">
    <location>
        <begin position="99"/>
        <end position="119"/>
    </location>
</feature>
<evidence type="ECO:0000313" key="3">
    <source>
        <dbReference type="EMBL" id="PHJ22433.1"/>
    </source>
</evidence>
<keyword evidence="2 3" id="KW-0812">Transmembrane</keyword>
<gene>
    <name evidence="3" type="ORF">CSUI_003716</name>
</gene>
<dbReference type="GeneID" id="94427122"/>
<sequence>MGALDSRALAFWVPIILAVPCVVLSLYIGFQWIDGMFFIGKAVYPAAPLDPHWDPPLTSLGSAVLPIVFALAILTLLMSCITSALVAKHAATKHALAAHWSYYLLILFAGGIAGVSLLLSLDAWRAREKVQSSYACSKAEVISGGVEFAEVCKRVEVWREREIVRLLTLFFISLSASLVSLVVAFLLVAMSCRATWFPPLEIPVDDPQSPVKRRDLPPKNMSLTRDVLEVSPYNVQAVQNFTPQYSSSTLRSYSGTINSLDYARAEQTGGSPSPLSKRKAYPHM</sequence>
<accession>A0A2C6L4D3</accession>
<dbReference type="VEuPathDB" id="ToxoDB:CSUI_003716"/>
<keyword evidence="4" id="KW-1185">Reference proteome</keyword>
<name>A0A2C6L4D3_9APIC</name>
<comment type="caution">
    <text evidence="3">The sequence shown here is derived from an EMBL/GenBank/DDBJ whole genome shotgun (WGS) entry which is preliminary data.</text>
</comment>
<protein>
    <submittedName>
        <fullName evidence="3">Transmembrane protein</fullName>
    </submittedName>
</protein>
<dbReference type="AlphaFoldDB" id="A0A2C6L4D3"/>
<dbReference type="RefSeq" id="XP_067924110.1">
    <property type="nucleotide sequence ID" value="XM_068063911.1"/>
</dbReference>
<keyword evidence="2" id="KW-1133">Transmembrane helix</keyword>
<evidence type="ECO:0000256" key="2">
    <source>
        <dbReference type="SAM" id="Phobius"/>
    </source>
</evidence>
<organism evidence="3 4">
    <name type="scientific">Cystoisospora suis</name>
    <dbReference type="NCBI Taxonomy" id="483139"/>
    <lineage>
        <taxon>Eukaryota</taxon>
        <taxon>Sar</taxon>
        <taxon>Alveolata</taxon>
        <taxon>Apicomplexa</taxon>
        <taxon>Conoidasida</taxon>
        <taxon>Coccidia</taxon>
        <taxon>Eucoccidiorida</taxon>
        <taxon>Eimeriorina</taxon>
        <taxon>Sarcocystidae</taxon>
        <taxon>Cystoisospora</taxon>
    </lineage>
</organism>
<evidence type="ECO:0000256" key="1">
    <source>
        <dbReference type="SAM" id="MobiDB-lite"/>
    </source>
</evidence>
<evidence type="ECO:0000313" key="4">
    <source>
        <dbReference type="Proteomes" id="UP000221165"/>
    </source>
</evidence>
<keyword evidence="2" id="KW-0472">Membrane</keyword>
<dbReference type="EMBL" id="MIGC01001676">
    <property type="protein sequence ID" value="PHJ22433.1"/>
    <property type="molecule type" value="Genomic_DNA"/>
</dbReference>
<reference evidence="3 4" key="1">
    <citation type="journal article" date="2017" name="Int. J. Parasitol.">
        <title>The genome of the protozoan parasite Cystoisospora suis and a reverse vaccinology approach to identify vaccine candidates.</title>
        <authorList>
            <person name="Palmieri N."/>
            <person name="Shrestha A."/>
            <person name="Ruttkowski B."/>
            <person name="Beck T."/>
            <person name="Vogl C."/>
            <person name="Tomley F."/>
            <person name="Blake D.P."/>
            <person name="Joachim A."/>
        </authorList>
    </citation>
    <scope>NUCLEOTIDE SEQUENCE [LARGE SCALE GENOMIC DNA]</scope>
    <source>
        <strain evidence="3 4">Wien I</strain>
    </source>
</reference>
<feature type="transmembrane region" description="Helical" evidence="2">
    <location>
        <begin position="9"/>
        <end position="30"/>
    </location>
</feature>
<feature type="transmembrane region" description="Helical" evidence="2">
    <location>
        <begin position="63"/>
        <end position="87"/>
    </location>
</feature>